<reference evidence="1 2" key="1">
    <citation type="submission" date="2018-06" db="EMBL/GenBank/DDBJ databases">
        <authorList>
            <consortium name="Pathogen Informatics"/>
            <person name="Doyle S."/>
        </authorList>
    </citation>
    <scope>NUCLEOTIDE SEQUENCE [LARGE SCALE GENOMIC DNA]</scope>
    <source>
        <strain evidence="1 2">NCTC10376</strain>
    </source>
</reference>
<dbReference type="GeneID" id="93393683"/>
<dbReference type="RefSeq" id="WP_224215364.1">
    <property type="nucleotide sequence ID" value="NZ_CABMNT010000001.1"/>
</dbReference>
<organism evidence="1 2">
    <name type="scientific">Proteus vulgaris</name>
    <dbReference type="NCBI Taxonomy" id="585"/>
    <lineage>
        <taxon>Bacteria</taxon>
        <taxon>Pseudomonadati</taxon>
        <taxon>Pseudomonadota</taxon>
        <taxon>Gammaproteobacteria</taxon>
        <taxon>Enterobacterales</taxon>
        <taxon>Morganellaceae</taxon>
        <taxon>Proteus</taxon>
    </lineage>
</organism>
<sequence>MLKIRVILICFNEPAILKKYIITVSVFVLSSCATPEKWEANTITPSPFEIAKNMCMQEAKVRFPARYVASRHPSFAPMRINGKDIPSSGAGTSFPSDANQWQRRDYFNTCMRGEGWENKNKVTGLLAFLFN</sequence>
<name>A0A379FC13_PROVU</name>
<keyword evidence="1" id="KW-0449">Lipoprotein</keyword>
<dbReference type="Proteomes" id="UP000254331">
    <property type="component" value="Unassembled WGS sequence"/>
</dbReference>
<accession>A0A379FC13</accession>
<protein>
    <submittedName>
        <fullName evidence="1">Lipoprotein</fullName>
    </submittedName>
</protein>
<proteinExistence type="predicted"/>
<evidence type="ECO:0000313" key="1">
    <source>
        <dbReference type="EMBL" id="SUC17106.1"/>
    </source>
</evidence>
<gene>
    <name evidence="1" type="ORF">NCTC10376_03030</name>
</gene>
<evidence type="ECO:0000313" key="2">
    <source>
        <dbReference type="Proteomes" id="UP000254331"/>
    </source>
</evidence>
<dbReference type="PROSITE" id="PS51257">
    <property type="entry name" value="PROKAR_LIPOPROTEIN"/>
    <property type="match status" value="1"/>
</dbReference>
<dbReference type="EMBL" id="UGTW01000001">
    <property type="protein sequence ID" value="SUC17106.1"/>
    <property type="molecule type" value="Genomic_DNA"/>
</dbReference>
<dbReference type="AlphaFoldDB" id="A0A379FC13"/>